<dbReference type="PROSITE" id="PS51892">
    <property type="entry name" value="SUBTILASE"/>
    <property type="match status" value="1"/>
</dbReference>
<evidence type="ECO:0000259" key="9">
    <source>
        <dbReference type="PROSITE" id="PS51829"/>
    </source>
</evidence>
<keyword evidence="2 8" id="KW-0645">Protease</keyword>
<feature type="active site" description="Charge relay system" evidence="7 8">
    <location>
        <position position="84"/>
    </location>
</feature>
<dbReference type="GO" id="GO:0016020">
    <property type="term" value="C:membrane"/>
    <property type="evidence" value="ECO:0007669"/>
    <property type="project" value="TreeGrafter"/>
</dbReference>
<accession>A0AAV4ZRX5</accession>
<dbReference type="EMBL" id="BPQO01000020">
    <property type="protein sequence ID" value="GJD90674.1"/>
    <property type="molecule type" value="Genomic_DNA"/>
</dbReference>
<dbReference type="PANTHER" id="PTHR42884">
    <property type="entry name" value="PROPROTEIN CONVERTASE SUBTILISIN/KEXIN-RELATED"/>
    <property type="match status" value="1"/>
</dbReference>
<dbReference type="InterPro" id="IPR000209">
    <property type="entry name" value="Peptidase_S8/S53_dom"/>
</dbReference>
<evidence type="ECO:0000256" key="6">
    <source>
        <dbReference type="ARBA" id="ARBA00022837"/>
    </source>
</evidence>
<dbReference type="PANTHER" id="PTHR42884:SF14">
    <property type="entry name" value="NEUROENDOCRINE CONVERTASE 1"/>
    <property type="match status" value="1"/>
</dbReference>
<dbReference type="Proteomes" id="UP001055247">
    <property type="component" value="Unassembled WGS sequence"/>
</dbReference>
<dbReference type="InterPro" id="IPR002884">
    <property type="entry name" value="P_dom"/>
</dbReference>
<gene>
    <name evidence="10" type="ORF">BHAOGJBA_4216</name>
</gene>
<dbReference type="GO" id="GO:0016485">
    <property type="term" value="P:protein processing"/>
    <property type="evidence" value="ECO:0007669"/>
    <property type="project" value="TreeGrafter"/>
</dbReference>
<keyword evidence="6" id="KW-0106">Calcium</keyword>
<dbReference type="InterPro" id="IPR036852">
    <property type="entry name" value="Peptidase_S8/S53_dom_sf"/>
</dbReference>
<name>A0AAV4ZRX5_9HYPH</name>
<protein>
    <recommendedName>
        <fullName evidence="9">P/Homo B domain-containing protein</fullName>
    </recommendedName>
</protein>
<comment type="similarity">
    <text evidence="1">Belongs to the peptidase S8 family. Furin subfamily.</text>
</comment>
<dbReference type="GO" id="GO:0004252">
    <property type="term" value="F:serine-type endopeptidase activity"/>
    <property type="evidence" value="ECO:0007669"/>
    <property type="project" value="UniProtKB-UniRule"/>
</dbReference>
<organism evidence="10 11">
    <name type="scientific">Methylobacterium hispanicum</name>
    <dbReference type="NCBI Taxonomy" id="270350"/>
    <lineage>
        <taxon>Bacteria</taxon>
        <taxon>Pseudomonadati</taxon>
        <taxon>Pseudomonadota</taxon>
        <taxon>Alphaproteobacteria</taxon>
        <taxon>Hyphomicrobiales</taxon>
        <taxon>Methylobacteriaceae</taxon>
        <taxon>Methylobacterium</taxon>
    </lineage>
</organism>
<dbReference type="InterPro" id="IPR001343">
    <property type="entry name" value="Hemolysn_Ca-bd"/>
</dbReference>
<comment type="caution">
    <text evidence="10">The sequence shown here is derived from an EMBL/GenBank/DDBJ whole genome shotgun (WGS) entry which is preliminary data.</text>
</comment>
<reference evidence="10" key="1">
    <citation type="journal article" date="2016" name="Front. Microbiol.">
        <title>Genome Sequence of the Piezophilic, Mesophilic Sulfate-Reducing Bacterium Desulfovibrio indicus J2T.</title>
        <authorList>
            <person name="Cao J."/>
            <person name="Maignien L."/>
            <person name="Shao Z."/>
            <person name="Alain K."/>
            <person name="Jebbar M."/>
        </authorList>
    </citation>
    <scope>NUCLEOTIDE SEQUENCE</scope>
    <source>
        <strain evidence="10">DSM 16372</strain>
    </source>
</reference>
<dbReference type="Pfam" id="PF00353">
    <property type="entry name" value="HemolysinCabind"/>
    <property type="match status" value="6"/>
</dbReference>
<reference evidence="10" key="2">
    <citation type="submission" date="2021-08" db="EMBL/GenBank/DDBJ databases">
        <authorList>
            <person name="Tani A."/>
            <person name="Ola A."/>
            <person name="Ogura Y."/>
            <person name="Katsura K."/>
            <person name="Hayashi T."/>
        </authorList>
    </citation>
    <scope>NUCLEOTIDE SEQUENCE</scope>
    <source>
        <strain evidence="10">DSM 16372</strain>
    </source>
</reference>
<dbReference type="GO" id="GO:0005509">
    <property type="term" value="F:calcium ion binding"/>
    <property type="evidence" value="ECO:0007669"/>
    <property type="project" value="InterPro"/>
</dbReference>
<dbReference type="InterPro" id="IPR034182">
    <property type="entry name" value="Kexin/furin"/>
</dbReference>
<evidence type="ECO:0000256" key="2">
    <source>
        <dbReference type="ARBA" id="ARBA00022670"/>
    </source>
</evidence>
<dbReference type="Gene3D" id="2.150.10.10">
    <property type="entry name" value="Serralysin-like metalloprotease, C-terminal"/>
    <property type="match status" value="4"/>
</dbReference>
<keyword evidence="3" id="KW-0732">Signal</keyword>
<dbReference type="AlphaFoldDB" id="A0AAV4ZRX5"/>
<sequence length="1045" mass="105274">MIDDVRDEDAGRIGSAAAGALVSAVPSTHSVAPTASASAAGSMFRNQWYLQNTGQAGGRPGLDLNVASVWPEYTGAGVRFGVFDDGIDASSREFAGRYDGSRQLRSTNPADNSVSGGVHGTSAAGIIAAANDGIGTVGIAYDAQITGVDVMAGGGALFDAMRIQSRFDVVNHSWGFTSAFADNPSNASWQAYFFAGIRDGADNGRGGLGTLSFVAAGNGRASGDSAEVHGFTVDRHVTTVGAVTDQGFVAFYSTPGANLLVSGLSNGGAAGIATTDRTGAGGYSQGDYTTGFGGTSAATPQASGVGALMLDANPDIGWRDAQNIMAYSARHVGSAVGAPTQYAERDAWAFNGAGNWNGGGLHFSNDYGNGLLDARAAVRLAETWLVGRTAQTSANEVSVRGALANGDYAIVDGGSSEYRFTLGSGVDVEHMVLDLVGLRHGDAGQLTIELVSPAGTVSQLLRNNAPGSAITGGWQLMSNEFRGEESAGAWTVRIADSTAGTRGTFTGASLTAFGARQTADDLYVFTDEFGLYGAGARATMRDADGGIDTLNASPVTKNIVFDLSSGGTIAGRAVSVAAGTDLENFVAGDGDDRITGNAADNHLLGGRGDDVLDGRSGRNWLEGGAGNDLFVASGIDRMDGGDGFDTATWRNAASRMVLDMTDQARNAGSAAGDRLTGIEKIVGSAHGDEIHAGGGVSQVEGGGGNDALFGEGVVGAVLSGGAGDDRLIGGAGGQAQDGGVGFDVVSYETASAGVTVDFGVVGRNLGDAAGDTFTGIEAVQGGRFDDVIRLAGAVRTADAGAGNDVVQGSAQADDIQGGAGADWAEGGGGADKLDGGAGIDWLSYLGSGAGVRVDLVAGVCGGGDAEGDRVSNFENVAGSRHADVLVGSGAANTLEGNGGDDVVRGGGGADILRGGDGNDRLSGDEGGDMLVGGAGTNRLNGGAGADLFQVSRIGMQIVEDFTRGQDRIYLQASEFGSMLADKRLGADDFASGAQVDFRGRHAGFYFEKTTSTLYFDADGQGGQAAEAIARIANGQQLQNSDFVVA</sequence>
<dbReference type="PROSITE" id="PS00138">
    <property type="entry name" value="SUBTILASE_SER"/>
    <property type="match status" value="1"/>
</dbReference>
<dbReference type="InterPro" id="IPR011049">
    <property type="entry name" value="Serralysin-like_metalloprot_C"/>
</dbReference>
<dbReference type="SUPFAM" id="SSF51120">
    <property type="entry name" value="beta-Roll"/>
    <property type="match status" value="3"/>
</dbReference>
<dbReference type="Gene3D" id="3.40.50.200">
    <property type="entry name" value="Peptidase S8/S53 domain"/>
    <property type="match status" value="1"/>
</dbReference>
<dbReference type="PRINTS" id="PR00723">
    <property type="entry name" value="SUBTILISIN"/>
</dbReference>
<dbReference type="SUPFAM" id="SSF49785">
    <property type="entry name" value="Galactose-binding domain-like"/>
    <property type="match status" value="1"/>
</dbReference>
<dbReference type="Pfam" id="PF00082">
    <property type="entry name" value="Peptidase_S8"/>
    <property type="match status" value="1"/>
</dbReference>
<evidence type="ECO:0000256" key="7">
    <source>
        <dbReference type="PIRSR" id="PIRSR615500-1"/>
    </source>
</evidence>
<evidence type="ECO:0000256" key="5">
    <source>
        <dbReference type="ARBA" id="ARBA00022825"/>
    </source>
</evidence>
<keyword evidence="5 8" id="KW-0720">Serine protease</keyword>
<dbReference type="PROSITE" id="PS51829">
    <property type="entry name" value="P_HOMO_B"/>
    <property type="match status" value="1"/>
</dbReference>
<evidence type="ECO:0000313" key="10">
    <source>
        <dbReference type="EMBL" id="GJD90674.1"/>
    </source>
</evidence>
<evidence type="ECO:0000256" key="4">
    <source>
        <dbReference type="ARBA" id="ARBA00022801"/>
    </source>
</evidence>
<evidence type="ECO:0000256" key="3">
    <source>
        <dbReference type="ARBA" id="ARBA00022729"/>
    </source>
</evidence>
<feature type="active site" description="Charge relay system" evidence="7 8">
    <location>
        <position position="119"/>
    </location>
</feature>
<keyword evidence="4 8" id="KW-0378">Hydrolase</keyword>
<evidence type="ECO:0000256" key="1">
    <source>
        <dbReference type="ARBA" id="ARBA00005325"/>
    </source>
</evidence>
<evidence type="ECO:0000256" key="8">
    <source>
        <dbReference type="PROSITE-ProRule" id="PRU01240"/>
    </source>
</evidence>
<dbReference type="GO" id="GO:0012505">
    <property type="term" value="C:endomembrane system"/>
    <property type="evidence" value="ECO:0007669"/>
    <property type="project" value="UniProtKB-ARBA"/>
</dbReference>
<dbReference type="GO" id="GO:0005737">
    <property type="term" value="C:cytoplasm"/>
    <property type="evidence" value="ECO:0007669"/>
    <property type="project" value="UniProtKB-ARBA"/>
</dbReference>
<dbReference type="CDD" id="cd04059">
    <property type="entry name" value="Peptidases_S8_Protein_convertases_Kexins_Furin-like"/>
    <property type="match status" value="1"/>
</dbReference>
<evidence type="ECO:0000313" key="11">
    <source>
        <dbReference type="Proteomes" id="UP001055247"/>
    </source>
</evidence>
<dbReference type="InterPro" id="IPR015500">
    <property type="entry name" value="Peptidase_S8_subtilisin-rel"/>
</dbReference>
<proteinExistence type="inferred from homology"/>
<feature type="domain" description="P/Homo B" evidence="9">
    <location>
        <begin position="388"/>
        <end position="518"/>
    </location>
</feature>
<keyword evidence="11" id="KW-1185">Reference proteome</keyword>
<dbReference type="InterPro" id="IPR008979">
    <property type="entry name" value="Galactose-bd-like_sf"/>
</dbReference>
<feature type="active site" description="Charge relay system" evidence="7 8">
    <location>
        <position position="296"/>
    </location>
</feature>
<dbReference type="Pfam" id="PF01483">
    <property type="entry name" value="P_proprotein"/>
    <property type="match status" value="1"/>
</dbReference>
<dbReference type="SUPFAM" id="SSF52743">
    <property type="entry name" value="Subtilisin-like"/>
    <property type="match status" value="1"/>
</dbReference>
<dbReference type="PRINTS" id="PR00313">
    <property type="entry name" value="CABNDNGRPT"/>
</dbReference>
<dbReference type="InterPro" id="IPR023828">
    <property type="entry name" value="Peptidase_S8_Ser-AS"/>
</dbReference>